<protein>
    <submittedName>
        <fullName evidence="1">Uncharacterized protein</fullName>
    </submittedName>
</protein>
<name>A0A167NSW6_9GAMM</name>
<dbReference type="AlphaFoldDB" id="A0A167NSW6"/>
<reference evidence="1 2" key="1">
    <citation type="submission" date="2013-07" db="EMBL/GenBank/DDBJ databases">
        <title>Comparative Genomic and Metabolomic Analysis of Twelve Strains of Pseudoalteromonas luteoviolacea.</title>
        <authorList>
            <person name="Vynne N.G."/>
            <person name="Mansson M."/>
            <person name="Gram L."/>
        </authorList>
    </citation>
    <scope>NUCLEOTIDE SEQUENCE [LARGE SCALE GENOMIC DNA]</scope>
    <source>
        <strain evidence="1 2">S4060-1</strain>
    </source>
</reference>
<gene>
    <name evidence="1" type="ORF">N478_13815</name>
</gene>
<evidence type="ECO:0000313" key="1">
    <source>
        <dbReference type="EMBL" id="KZN68736.1"/>
    </source>
</evidence>
<sequence length="35" mass="3941">MVIVKAHYVEPHSTQILKGAQPQDQSAIFFRTIGE</sequence>
<accession>A0A167NSW6</accession>
<organism evidence="1 2">
    <name type="scientific">Pseudoalteromonas luteoviolacea S4060-1</name>
    <dbReference type="NCBI Taxonomy" id="1365257"/>
    <lineage>
        <taxon>Bacteria</taxon>
        <taxon>Pseudomonadati</taxon>
        <taxon>Pseudomonadota</taxon>
        <taxon>Gammaproteobacteria</taxon>
        <taxon>Alteromonadales</taxon>
        <taxon>Pseudoalteromonadaceae</taxon>
        <taxon>Pseudoalteromonas</taxon>
    </lineage>
</organism>
<proteinExistence type="predicted"/>
<evidence type="ECO:0000313" key="2">
    <source>
        <dbReference type="Proteomes" id="UP000076661"/>
    </source>
</evidence>
<dbReference type="EMBL" id="AUXX01000008">
    <property type="protein sequence ID" value="KZN68736.1"/>
    <property type="molecule type" value="Genomic_DNA"/>
</dbReference>
<dbReference type="Proteomes" id="UP000076661">
    <property type="component" value="Unassembled WGS sequence"/>
</dbReference>
<dbReference type="PATRIC" id="fig|1365257.3.peg.1164"/>
<comment type="caution">
    <text evidence="1">The sequence shown here is derived from an EMBL/GenBank/DDBJ whole genome shotgun (WGS) entry which is preliminary data.</text>
</comment>